<dbReference type="SMART" id="SM00342">
    <property type="entry name" value="HTH_ARAC"/>
    <property type="match status" value="1"/>
</dbReference>
<keyword evidence="6" id="KW-0238">DNA-binding</keyword>
<dbReference type="GO" id="GO:0000160">
    <property type="term" value="P:phosphorelay signal transduction system"/>
    <property type="evidence" value="ECO:0007669"/>
    <property type="project" value="UniProtKB-KW"/>
</dbReference>
<dbReference type="InterPro" id="IPR001789">
    <property type="entry name" value="Sig_transdc_resp-reg_receiver"/>
</dbReference>
<keyword evidence="7" id="KW-0804">Transcription</keyword>
<dbReference type="InterPro" id="IPR041522">
    <property type="entry name" value="CdaR_GGDEF"/>
</dbReference>
<dbReference type="SMART" id="SM00448">
    <property type="entry name" value="REC"/>
    <property type="match status" value="1"/>
</dbReference>
<reference evidence="11 12" key="1">
    <citation type="submission" date="2018-05" db="EMBL/GenBank/DDBJ databases">
        <title>Paenibacillus flagellatus sp. nov., isolated from selenium mineral soil.</title>
        <authorList>
            <person name="Dai X."/>
        </authorList>
    </citation>
    <scope>NUCLEOTIDE SEQUENCE [LARGE SCALE GENOMIC DNA]</scope>
    <source>
        <strain evidence="11 12">DXL2</strain>
    </source>
</reference>
<dbReference type="Pfam" id="PF12833">
    <property type="entry name" value="HTH_18"/>
    <property type="match status" value="1"/>
</dbReference>
<evidence type="ECO:0000259" key="9">
    <source>
        <dbReference type="PROSITE" id="PS01124"/>
    </source>
</evidence>
<keyword evidence="2" id="KW-0963">Cytoplasm</keyword>
<evidence type="ECO:0000256" key="8">
    <source>
        <dbReference type="PROSITE-ProRule" id="PRU00169"/>
    </source>
</evidence>
<dbReference type="PANTHER" id="PTHR42713:SF3">
    <property type="entry name" value="TRANSCRIPTIONAL REGULATORY PROTEIN HPTR"/>
    <property type="match status" value="1"/>
</dbReference>
<dbReference type="PROSITE" id="PS50110">
    <property type="entry name" value="RESPONSE_REGULATORY"/>
    <property type="match status" value="1"/>
</dbReference>
<keyword evidence="4" id="KW-0902">Two-component regulatory system</keyword>
<gene>
    <name evidence="11" type="ORF">DLM86_06490</name>
</gene>
<evidence type="ECO:0000313" key="12">
    <source>
        <dbReference type="Proteomes" id="UP000247476"/>
    </source>
</evidence>
<sequence>MYNVLMVDDERWILEDLRQLVDWEALGFRIVAEAASGTEAEVMFKLHRPDLIVSDVRMPGLNGLDLCRKIGVRRAGTVIVFISAYDDFEYAKEAVKLGAFDYMLKPVNPAELAETLGRVARHLEREKRRDGQLADYERSMAFIEMMERRGEPGLVRETLTQLGVAGEASYRVAIVKAGERTDGHAFERLLRDWTASLPPNVSVAGARLGSRTWACVLNEADGRLTVGGFRDLWRSFRAKSGLDRVRAGVSLHFRDFDAVREAYRQADIMADQHFIDGQWGVRIYRKQAGRRFDDVWRRIATADRHGLDAALDFLRRPPRTVNLDGAVRLYNAIALRISQLQQAAGEPDVLAPGDLTLLFADMADAVGALSGRLREGAGEKWRKAVHHVVVDEMVDEIRRRYDQKLMIGGFAERYHLSPNYLSHLFKQVTGESFTSLLVGVRMSKAAELLADQRLALQEVSERVGYDDYFHFSKLFKKHMRMTPAAYRKSIAESRTSPHIST</sequence>
<feature type="domain" description="HTH araC/xylS-type" evidence="9">
    <location>
        <begin position="391"/>
        <end position="489"/>
    </location>
</feature>
<dbReference type="Gene3D" id="1.10.10.60">
    <property type="entry name" value="Homeodomain-like"/>
    <property type="match status" value="2"/>
</dbReference>
<dbReference type="Pfam" id="PF00072">
    <property type="entry name" value="Response_reg"/>
    <property type="match status" value="1"/>
</dbReference>
<evidence type="ECO:0000256" key="3">
    <source>
        <dbReference type="ARBA" id="ARBA00022553"/>
    </source>
</evidence>
<evidence type="ECO:0000256" key="4">
    <source>
        <dbReference type="ARBA" id="ARBA00023012"/>
    </source>
</evidence>
<protein>
    <recommendedName>
        <fullName evidence="13">DNA-binding response regulator</fullName>
    </recommendedName>
</protein>
<keyword evidence="12" id="KW-1185">Reference proteome</keyword>
<dbReference type="Pfam" id="PF17853">
    <property type="entry name" value="GGDEF_2"/>
    <property type="match status" value="1"/>
</dbReference>
<dbReference type="SUPFAM" id="SSF46689">
    <property type="entry name" value="Homeodomain-like"/>
    <property type="match status" value="1"/>
</dbReference>
<evidence type="ECO:0000256" key="5">
    <source>
        <dbReference type="ARBA" id="ARBA00023015"/>
    </source>
</evidence>
<evidence type="ECO:0000313" key="11">
    <source>
        <dbReference type="EMBL" id="PYI56611.1"/>
    </source>
</evidence>
<accession>A0A2V5KAK2</accession>
<dbReference type="InterPro" id="IPR011006">
    <property type="entry name" value="CheY-like_superfamily"/>
</dbReference>
<dbReference type="PROSITE" id="PS00041">
    <property type="entry name" value="HTH_ARAC_FAMILY_1"/>
    <property type="match status" value="1"/>
</dbReference>
<name>A0A2V5KAK2_9BACL</name>
<organism evidence="11 12">
    <name type="scientific">Paenibacillus flagellatus</name>
    <dbReference type="NCBI Taxonomy" id="2211139"/>
    <lineage>
        <taxon>Bacteria</taxon>
        <taxon>Bacillati</taxon>
        <taxon>Bacillota</taxon>
        <taxon>Bacilli</taxon>
        <taxon>Bacillales</taxon>
        <taxon>Paenibacillaceae</taxon>
        <taxon>Paenibacillus</taxon>
    </lineage>
</organism>
<dbReference type="OrthoDB" id="342399at2"/>
<dbReference type="EMBL" id="QJVJ01000002">
    <property type="protein sequence ID" value="PYI56611.1"/>
    <property type="molecule type" value="Genomic_DNA"/>
</dbReference>
<keyword evidence="3 8" id="KW-0597">Phosphoprotein</keyword>
<dbReference type="InterPro" id="IPR051552">
    <property type="entry name" value="HptR"/>
</dbReference>
<evidence type="ECO:0000259" key="10">
    <source>
        <dbReference type="PROSITE" id="PS50110"/>
    </source>
</evidence>
<dbReference type="PANTHER" id="PTHR42713">
    <property type="entry name" value="HISTIDINE KINASE-RELATED"/>
    <property type="match status" value="1"/>
</dbReference>
<evidence type="ECO:0008006" key="13">
    <source>
        <dbReference type="Google" id="ProtNLM"/>
    </source>
</evidence>
<dbReference type="GO" id="GO:0005737">
    <property type="term" value="C:cytoplasm"/>
    <property type="evidence" value="ECO:0007669"/>
    <property type="project" value="UniProtKB-SubCell"/>
</dbReference>
<dbReference type="InterPro" id="IPR018060">
    <property type="entry name" value="HTH_AraC"/>
</dbReference>
<comment type="subcellular location">
    <subcellularLocation>
        <location evidence="1">Cytoplasm</location>
    </subcellularLocation>
</comment>
<dbReference type="RefSeq" id="WP_110839140.1">
    <property type="nucleotide sequence ID" value="NZ_QJVJ01000002.1"/>
</dbReference>
<feature type="domain" description="Response regulatory" evidence="10">
    <location>
        <begin position="3"/>
        <end position="120"/>
    </location>
</feature>
<comment type="caution">
    <text evidence="11">The sequence shown here is derived from an EMBL/GenBank/DDBJ whole genome shotgun (WGS) entry which is preliminary data.</text>
</comment>
<dbReference type="Gene3D" id="3.40.50.2300">
    <property type="match status" value="1"/>
</dbReference>
<proteinExistence type="predicted"/>
<evidence type="ECO:0000256" key="6">
    <source>
        <dbReference type="ARBA" id="ARBA00023125"/>
    </source>
</evidence>
<dbReference type="PROSITE" id="PS01124">
    <property type="entry name" value="HTH_ARAC_FAMILY_2"/>
    <property type="match status" value="1"/>
</dbReference>
<dbReference type="AlphaFoldDB" id="A0A2V5KAK2"/>
<dbReference type="CDD" id="cd17536">
    <property type="entry name" value="REC_YesN-like"/>
    <property type="match status" value="1"/>
</dbReference>
<evidence type="ECO:0000256" key="7">
    <source>
        <dbReference type="ARBA" id="ARBA00023163"/>
    </source>
</evidence>
<dbReference type="GO" id="GO:0003700">
    <property type="term" value="F:DNA-binding transcription factor activity"/>
    <property type="evidence" value="ECO:0007669"/>
    <property type="project" value="InterPro"/>
</dbReference>
<dbReference type="SUPFAM" id="SSF52172">
    <property type="entry name" value="CheY-like"/>
    <property type="match status" value="1"/>
</dbReference>
<keyword evidence="5" id="KW-0805">Transcription regulation</keyword>
<evidence type="ECO:0000256" key="2">
    <source>
        <dbReference type="ARBA" id="ARBA00022490"/>
    </source>
</evidence>
<dbReference type="InterPro" id="IPR018062">
    <property type="entry name" value="HTH_AraC-typ_CS"/>
</dbReference>
<dbReference type="InterPro" id="IPR009057">
    <property type="entry name" value="Homeodomain-like_sf"/>
</dbReference>
<evidence type="ECO:0000256" key="1">
    <source>
        <dbReference type="ARBA" id="ARBA00004496"/>
    </source>
</evidence>
<dbReference type="GO" id="GO:0043565">
    <property type="term" value="F:sequence-specific DNA binding"/>
    <property type="evidence" value="ECO:0007669"/>
    <property type="project" value="InterPro"/>
</dbReference>
<dbReference type="Proteomes" id="UP000247476">
    <property type="component" value="Unassembled WGS sequence"/>
</dbReference>
<feature type="modified residue" description="4-aspartylphosphate" evidence="8">
    <location>
        <position position="55"/>
    </location>
</feature>